<name>A0ABN9R333_9DINO</name>
<evidence type="ECO:0000313" key="3">
    <source>
        <dbReference type="Proteomes" id="UP001189429"/>
    </source>
</evidence>
<protein>
    <submittedName>
        <fullName evidence="2">Uncharacterized protein</fullName>
    </submittedName>
</protein>
<feature type="region of interest" description="Disordered" evidence="1">
    <location>
        <begin position="18"/>
        <end position="59"/>
    </location>
</feature>
<proteinExistence type="predicted"/>
<dbReference type="Proteomes" id="UP001189429">
    <property type="component" value="Unassembled WGS sequence"/>
</dbReference>
<feature type="region of interest" description="Disordered" evidence="1">
    <location>
        <begin position="75"/>
        <end position="129"/>
    </location>
</feature>
<reference evidence="2" key="1">
    <citation type="submission" date="2023-10" db="EMBL/GenBank/DDBJ databases">
        <authorList>
            <person name="Chen Y."/>
            <person name="Shah S."/>
            <person name="Dougan E. K."/>
            <person name="Thang M."/>
            <person name="Chan C."/>
        </authorList>
    </citation>
    <scope>NUCLEOTIDE SEQUENCE [LARGE SCALE GENOMIC DNA]</scope>
</reference>
<comment type="caution">
    <text evidence="2">The sequence shown here is derived from an EMBL/GenBank/DDBJ whole genome shotgun (WGS) entry which is preliminary data.</text>
</comment>
<gene>
    <name evidence="2" type="ORF">PCOR1329_LOCUS17186</name>
</gene>
<feature type="compositionally biased region" description="Polar residues" evidence="1">
    <location>
        <begin position="94"/>
        <end position="105"/>
    </location>
</feature>
<dbReference type="EMBL" id="CAUYUJ010005315">
    <property type="protein sequence ID" value="CAK0813174.1"/>
    <property type="molecule type" value="Genomic_DNA"/>
</dbReference>
<accession>A0ABN9R333</accession>
<feature type="compositionally biased region" description="Basic and acidic residues" evidence="1">
    <location>
        <begin position="111"/>
        <end position="129"/>
    </location>
</feature>
<feature type="non-terminal residue" evidence="2">
    <location>
        <position position="1"/>
    </location>
</feature>
<feature type="non-terminal residue" evidence="2">
    <location>
        <position position="129"/>
    </location>
</feature>
<evidence type="ECO:0000256" key="1">
    <source>
        <dbReference type="SAM" id="MobiDB-lite"/>
    </source>
</evidence>
<feature type="compositionally biased region" description="Basic and acidic residues" evidence="1">
    <location>
        <begin position="18"/>
        <end position="28"/>
    </location>
</feature>
<organism evidence="2 3">
    <name type="scientific">Prorocentrum cordatum</name>
    <dbReference type="NCBI Taxonomy" id="2364126"/>
    <lineage>
        <taxon>Eukaryota</taxon>
        <taxon>Sar</taxon>
        <taxon>Alveolata</taxon>
        <taxon>Dinophyceae</taxon>
        <taxon>Prorocentrales</taxon>
        <taxon>Prorocentraceae</taxon>
        <taxon>Prorocentrum</taxon>
    </lineage>
</organism>
<sequence>PRRRRRRAARACCARARLDLQEAQDRAQGRGLPLTKRGSPRDARRDATAPAMPGVVSPVKFPCTPGFVLNAQEVTPRSKKQTLLVTPSGPMVTGRTNSSRSSPLSQLDLEELQRQMADPRHRYDTASRP</sequence>
<keyword evidence="3" id="KW-1185">Reference proteome</keyword>
<evidence type="ECO:0000313" key="2">
    <source>
        <dbReference type="EMBL" id="CAK0813174.1"/>
    </source>
</evidence>